<keyword evidence="3" id="KW-1185">Reference proteome</keyword>
<gene>
    <name evidence="2" type="ORF">CALK_1077</name>
</gene>
<keyword evidence="1" id="KW-0472">Membrane</keyword>
<dbReference type="EMBL" id="ASJR01000008">
    <property type="protein sequence ID" value="ERP31863.1"/>
    <property type="molecule type" value="Genomic_DNA"/>
</dbReference>
<dbReference type="AlphaFoldDB" id="U7D7F7"/>
<evidence type="ECO:0000313" key="3">
    <source>
        <dbReference type="Proteomes" id="UP000017148"/>
    </source>
</evidence>
<feature type="transmembrane region" description="Helical" evidence="1">
    <location>
        <begin position="16"/>
        <end position="37"/>
    </location>
</feature>
<reference evidence="2 3" key="1">
    <citation type="journal article" date="2013" name="Environ. Microbiol.">
        <title>Genome analysis of Chitinivibrio alkaliphilus gen. nov., sp. nov., a novel extremely haloalkaliphilic anaerobic chitinolytic bacterium from the candidate phylum Termite Group 3.</title>
        <authorList>
            <person name="Sorokin D.Y."/>
            <person name="Gumerov V.M."/>
            <person name="Rakitin A.L."/>
            <person name="Beletsky A.V."/>
            <person name="Damste J.S."/>
            <person name="Muyzer G."/>
            <person name="Mardanov A.V."/>
            <person name="Ravin N.V."/>
        </authorList>
    </citation>
    <scope>NUCLEOTIDE SEQUENCE [LARGE SCALE GENOMIC DNA]</scope>
    <source>
        <strain evidence="2 3">ACht1</strain>
    </source>
</reference>
<keyword evidence="1" id="KW-1133">Transmembrane helix</keyword>
<proteinExistence type="predicted"/>
<evidence type="ECO:0000313" key="2">
    <source>
        <dbReference type="EMBL" id="ERP31863.1"/>
    </source>
</evidence>
<dbReference type="Proteomes" id="UP000017148">
    <property type="component" value="Unassembled WGS sequence"/>
</dbReference>
<accession>U7D7F7</accession>
<evidence type="ECO:0000256" key="1">
    <source>
        <dbReference type="SAM" id="Phobius"/>
    </source>
</evidence>
<sequence>MSPPQEGTPHGAFRNINVLLVNTYPVPTSMYIIYLIFMKKLHISSHQFLKKALFFLCETCMGRSLRAYCPSEYHQQRRMGGKSPFQTGAQHILICMLNMKGYCMTILRGLKDTALALGIKGMGKKYLAHIGHITTCEVTTAEKRCALQIALAGEPHPIRLSLSYDLREHRGSSRAEDTLILTQCTASKEWMETVAQNYLCNRSIPLTGSLRHLSVLLR</sequence>
<keyword evidence="1" id="KW-0812">Transmembrane</keyword>
<name>U7D7F7_9BACT</name>
<protein>
    <submittedName>
        <fullName evidence="2">Uncharacterized protein</fullName>
    </submittedName>
</protein>
<comment type="caution">
    <text evidence="2">The sequence shown here is derived from an EMBL/GenBank/DDBJ whole genome shotgun (WGS) entry which is preliminary data.</text>
</comment>
<organism evidence="2 3">
    <name type="scientific">Chitinivibrio alkaliphilus ACht1</name>
    <dbReference type="NCBI Taxonomy" id="1313304"/>
    <lineage>
        <taxon>Bacteria</taxon>
        <taxon>Pseudomonadati</taxon>
        <taxon>Fibrobacterota</taxon>
        <taxon>Chitinivibrionia</taxon>
        <taxon>Chitinivibrionales</taxon>
        <taxon>Chitinivibrionaceae</taxon>
        <taxon>Chitinivibrio</taxon>
    </lineage>
</organism>